<feature type="region of interest" description="Disordered" evidence="1">
    <location>
        <begin position="106"/>
        <end position="162"/>
    </location>
</feature>
<sequence length="183" mass="19203">MCLSSISGYRLMQELLPNTERDVQPLRPSHNPKQVAGYDSQPCQCFLGDMSAAGLRPGTAAFEGSTASTTRGLAADSRDHSPSREKLPATTGGALVTRLLRGLAATTTRAKRTASTTAPARDPAGDTRAQSGTPASAAHACHHARTSHAPTPPTTLAATTPATNMSNLFTPKTAWDIKTLTFF</sequence>
<evidence type="ECO:0000313" key="2">
    <source>
        <dbReference type="EMBL" id="CAD0194737.1"/>
    </source>
</evidence>
<feature type="compositionally biased region" description="Basic and acidic residues" evidence="1">
    <location>
        <begin position="76"/>
        <end position="87"/>
    </location>
</feature>
<reference evidence="2" key="1">
    <citation type="submission" date="2021-12" db="EMBL/GenBank/DDBJ databases">
        <authorList>
            <person name="King R."/>
        </authorList>
    </citation>
    <scope>NUCLEOTIDE SEQUENCE</scope>
</reference>
<feature type="region of interest" description="Disordered" evidence="1">
    <location>
        <begin position="61"/>
        <end position="93"/>
    </location>
</feature>
<proteinExistence type="predicted"/>
<dbReference type="EMBL" id="LR824005">
    <property type="protein sequence ID" value="CAD0194737.1"/>
    <property type="molecule type" value="Genomic_DNA"/>
</dbReference>
<name>A0A9N8PZ89_CHRIL</name>
<accession>A0A9N8PZ89</accession>
<protein>
    <submittedName>
        <fullName evidence="2">Uncharacterized protein</fullName>
    </submittedName>
</protein>
<feature type="compositionally biased region" description="Low complexity" evidence="1">
    <location>
        <begin position="106"/>
        <end position="121"/>
    </location>
</feature>
<gene>
    <name evidence="2" type="ORF">CINC_LOCUS5588</name>
</gene>
<keyword evidence="3" id="KW-1185">Reference proteome</keyword>
<organism evidence="2 3">
    <name type="scientific">Chrysodeixis includens</name>
    <name type="common">Soybean looper</name>
    <name type="synonym">Pseudoplusia includens</name>
    <dbReference type="NCBI Taxonomy" id="689277"/>
    <lineage>
        <taxon>Eukaryota</taxon>
        <taxon>Metazoa</taxon>
        <taxon>Ecdysozoa</taxon>
        <taxon>Arthropoda</taxon>
        <taxon>Hexapoda</taxon>
        <taxon>Insecta</taxon>
        <taxon>Pterygota</taxon>
        <taxon>Neoptera</taxon>
        <taxon>Endopterygota</taxon>
        <taxon>Lepidoptera</taxon>
        <taxon>Glossata</taxon>
        <taxon>Ditrysia</taxon>
        <taxon>Noctuoidea</taxon>
        <taxon>Noctuidae</taxon>
        <taxon>Plusiinae</taxon>
        <taxon>Chrysodeixis</taxon>
    </lineage>
</organism>
<dbReference type="Proteomes" id="UP001154114">
    <property type="component" value="Chromosome 2"/>
</dbReference>
<evidence type="ECO:0000256" key="1">
    <source>
        <dbReference type="SAM" id="MobiDB-lite"/>
    </source>
</evidence>
<dbReference type="AlphaFoldDB" id="A0A9N8PZ89"/>
<evidence type="ECO:0000313" key="3">
    <source>
        <dbReference type="Proteomes" id="UP001154114"/>
    </source>
</evidence>